<comment type="subcellular location">
    <subcellularLocation>
        <location evidence="1">Membrane</location>
        <topology evidence="1">Multi-pass membrane protein</topology>
    </subcellularLocation>
</comment>
<reference evidence="7 8" key="1">
    <citation type="submission" date="2023-07" db="EMBL/GenBank/DDBJ databases">
        <title>Genomic Encyclopedia of Type Strains, Phase IV (KMG-IV): sequencing the most valuable type-strain genomes for metagenomic binning, comparative biology and taxonomic classification.</title>
        <authorList>
            <person name="Goeker M."/>
        </authorList>
    </citation>
    <scope>NUCLEOTIDE SEQUENCE [LARGE SCALE GENOMIC DNA]</scope>
    <source>
        <strain evidence="7 8">DSM 45903</strain>
    </source>
</reference>
<keyword evidence="4 5" id="KW-0472">Membrane</keyword>
<feature type="transmembrane region" description="Helical" evidence="5">
    <location>
        <begin position="181"/>
        <end position="199"/>
    </location>
</feature>
<dbReference type="Proteomes" id="UP001185012">
    <property type="component" value="Unassembled WGS sequence"/>
</dbReference>
<protein>
    <recommendedName>
        <fullName evidence="6">Yip1 domain-containing protein</fullName>
    </recommendedName>
</protein>
<dbReference type="RefSeq" id="WP_309867734.1">
    <property type="nucleotide sequence ID" value="NZ_JAVDQG010000007.1"/>
</dbReference>
<evidence type="ECO:0000313" key="8">
    <source>
        <dbReference type="Proteomes" id="UP001185012"/>
    </source>
</evidence>
<evidence type="ECO:0000256" key="1">
    <source>
        <dbReference type="ARBA" id="ARBA00004141"/>
    </source>
</evidence>
<gene>
    <name evidence="7" type="ORF">JOE21_003033</name>
</gene>
<dbReference type="EMBL" id="JAVDQG010000007">
    <property type="protein sequence ID" value="MDR6227021.1"/>
    <property type="molecule type" value="Genomic_DNA"/>
</dbReference>
<sequence length="236" mass="25676">MEQSVNTSSPKGKEGKKPSFLGMIWEPGQQFERIREQPRIVVPLLVVVVLMVVLSVAMVEPTMELPEHQAGIDQLGEDAYRSMTYVGASIGMMFIVPLLILISTLLHWLLTLLLQGRATFAQLFSFNTYLSIFGILSMAVYAVYLWTVGVGEHGDVYPTSLAAFIPAEGFLKGLLSGIEVFSIWQLIVTALGLSAIAGVSRGKGWVAALIPFLLVLLVMAGFVAIGEAVNMDMNVE</sequence>
<organism evidence="7 8">
    <name type="scientific">Desmospora profundinema</name>
    <dbReference type="NCBI Taxonomy" id="1571184"/>
    <lineage>
        <taxon>Bacteria</taxon>
        <taxon>Bacillati</taxon>
        <taxon>Bacillota</taxon>
        <taxon>Bacilli</taxon>
        <taxon>Bacillales</taxon>
        <taxon>Thermoactinomycetaceae</taxon>
        <taxon>Desmospora</taxon>
    </lineage>
</organism>
<name>A0ABU1IQD5_9BACL</name>
<comment type="caution">
    <text evidence="7">The sequence shown here is derived from an EMBL/GenBank/DDBJ whole genome shotgun (WGS) entry which is preliminary data.</text>
</comment>
<evidence type="ECO:0000259" key="6">
    <source>
        <dbReference type="Pfam" id="PF04893"/>
    </source>
</evidence>
<keyword evidence="8" id="KW-1185">Reference proteome</keyword>
<feature type="transmembrane region" description="Helical" evidence="5">
    <location>
        <begin position="126"/>
        <end position="146"/>
    </location>
</feature>
<dbReference type="Pfam" id="PF04893">
    <property type="entry name" value="Yip1"/>
    <property type="match status" value="1"/>
</dbReference>
<keyword evidence="2 5" id="KW-0812">Transmembrane</keyword>
<dbReference type="InterPro" id="IPR006977">
    <property type="entry name" value="Yip1_dom"/>
</dbReference>
<keyword evidence="3 5" id="KW-1133">Transmembrane helix</keyword>
<evidence type="ECO:0000256" key="3">
    <source>
        <dbReference type="ARBA" id="ARBA00022989"/>
    </source>
</evidence>
<feature type="transmembrane region" description="Helical" evidence="5">
    <location>
        <begin position="40"/>
        <end position="59"/>
    </location>
</feature>
<evidence type="ECO:0000313" key="7">
    <source>
        <dbReference type="EMBL" id="MDR6227021.1"/>
    </source>
</evidence>
<feature type="domain" description="Yip1" evidence="6">
    <location>
        <begin position="22"/>
        <end position="220"/>
    </location>
</feature>
<feature type="transmembrane region" description="Helical" evidence="5">
    <location>
        <begin position="90"/>
        <end position="114"/>
    </location>
</feature>
<evidence type="ECO:0000256" key="2">
    <source>
        <dbReference type="ARBA" id="ARBA00022692"/>
    </source>
</evidence>
<evidence type="ECO:0000256" key="5">
    <source>
        <dbReference type="SAM" id="Phobius"/>
    </source>
</evidence>
<evidence type="ECO:0000256" key="4">
    <source>
        <dbReference type="ARBA" id="ARBA00023136"/>
    </source>
</evidence>
<feature type="transmembrane region" description="Helical" evidence="5">
    <location>
        <begin position="206"/>
        <end position="226"/>
    </location>
</feature>
<proteinExistence type="predicted"/>
<accession>A0ABU1IQD5</accession>